<feature type="transmembrane region" description="Helical" evidence="7">
    <location>
        <begin position="85"/>
        <end position="108"/>
    </location>
</feature>
<evidence type="ECO:0000256" key="6">
    <source>
        <dbReference type="ARBA" id="ARBA00023136"/>
    </source>
</evidence>
<keyword evidence="3 7" id="KW-1133">Transmembrane helix</keyword>
<dbReference type="GO" id="GO:0000139">
    <property type="term" value="C:Golgi membrane"/>
    <property type="evidence" value="ECO:0007669"/>
    <property type="project" value="UniProtKB-SubCell"/>
</dbReference>
<evidence type="ECO:0000256" key="4">
    <source>
        <dbReference type="ARBA" id="ARBA00023034"/>
    </source>
</evidence>
<gene>
    <name evidence="8" type="ORF">OFLC_LOCUS2082</name>
</gene>
<evidence type="ECO:0000256" key="1">
    <source>
        <dbReference type="ARBA" id="ARBA00004394"/>
    </source>
</evidence>
<dbReference type="InterPro" id="IPR019177">
    <property type="entry name" value="Golgin_subfamily_A_member_5"/>
</dbReference>
<sequence length="115" mass="13757">KKKKRRYFVLVNFSLFQYACRNTEAGSIKTVAIEMRGNGVNTNDQSYSLFTISHSDNMFIRIAKFVFHVFDHVGLRLAIFIRNPMFRFIFFMYCILLHVWVFFILFTYTPEIHPL</sequence>
<dbReference type="GO" id="GO:0007030">
    <property type="term" value="P:Golgi organization"/>
    <property type="evidence" value="ECO:0007669"/>
    <property type="project" value="InterPro"/>
</dbReference>
<organism evidence="10">
    <name type="scientific">Onchocerca flexuosa</name>
    <dbReference type="NCBI Taxonomy" id="387005"/>
    <lineage>
        <taxon>Eukaryota</taxon>
        <taxon>Metazoa</taxon>
        <taxon>Ecdysozoa</taxon>
        <taxon>Nematoda</taxon>
        <taxon>Chromadorea</taxon>
        <taxon>Rhabditida</taxon>
        <taxon>Spirurina</taxon>
        <taxon>Spiruromorpha</taxon>
        <taxon>Filarioidea</taxon>
        <taxon>Onchocercidae</taxon>
        <taxon>Onchocerca</taxon>
    </lineage>
</organism>
<evidence type="ECO:0000313" key="9">
    <source>
        <dbReference type="Proteomes" id="UP000267606"/>
    </source>
</evidence>
<evidence type="ECO:0000256" key="5">
    <source>
        <dbReference type="ARBA" id="ARBA00023054"/>
    </source>
</evidence>
<comment type="subcellular location">
    <subcellularLocation>
        <location evidence="1">Golgi apparatus membrane</location>
    </subcellularLocation>
</comment>
<evidence type="ECO:0000256" key="2">
    <source>
        <dbReference type="ARBA" id="ARBA00022692"/>
    </source>
</evidence>
<reference evidence="8 9" key="2">
    <citation type="submission" date="2018-11" db="EMBL/GenBank/DDBJ databases">
        <authorList>
            <consortium name="Pathogen Informatics"/>
        </authorList>
    </citation>
    <scope>NUCLEOTIDE SEQUENCE [LARGE SCALE GENOMIC DNA]</scope>
</reference>
<keyword evidence="2 7" id="KW-0812">Transmembrane</keyword>
<keyword evidence="6 7" id="KW-0472">Membrane</keyword>
<evidence type="ECO:0000313" key="8">
    <source>
        <dbReference type="EMBL" id="VDO31807.1"/>
    </source>
</evidence>
<accession>A0A183H3M2</accession>
<proteinExistence type="predicted"/>
<dbReference type="AlphaFoldDB" id="A0A183H3M2"/>
<reference evidence="10" key="1">
    <citation type="submission" date="2016-06" db="UniProtKB">
        <authorList>
            <consortium name="WormBaseParasite"/>
        </authorList>
    </citation>
    <scope>IDENTIFICATION</scope>
</reference>
<keyword evidence="9" id="KW-1185">Reference proteome</keyword>
<dbReference type="Proteomes" id="UP000267606">
    <property type="component" value="Unassembled WGS sequence"/>
</dbReference>
<dbReference type="EMBL" id="UZAJ01001127">
    <property type="protein sequence ID" value="VDO31807.1"/>
    <property type="molecule type" value="Genomic_DNA"/>
</dbReference>
<dbReference type="WBParaSite" id="OFLC_0000208101-mRNA-1">
    <property type="protein sequence ID" value="OFLC_0000208101-mRNA-1"/>
    <property type="gene ID" value="OFLC_0000208101"/>
</dbReference>
<keyword evidence="4" id="KW-0333">Golgi apparatus</keyword>
<dbReference type="Pfam" id="PF09787">
    <property type="entry name" value="Golgin_A5"/>
    <property type="match status" value="1"/>
</dbReference>
<name>A0A183H3M2_9BILA</name>
<evidence type="ECO:0000256" key="7">
    <source>
        <dbReference type="SAM" id="Phobius"/>
    </source>
</evidence>
<dbReference type="STRING" id="387005.A0A183H3M2"/>
<evidence type="ECO:0000256" key="3">
    <source>
        <dbReference type="ARBA" id="ARBA00022989"/>
    </source>
</evidence>
<evidence type="ECO:0000313" key="10">
    <source>
        <dbReference type="WBParaSite" id="OFLC_0000208101-mRNA-1"/>
    </source>
</evidence>
<protein>
    <submittedName>
        <fullName evidence="10">7TM_GPCR_Srx domain-containing protein</fullName>
    </submittedName>
</protein>
<keyword evidence="5" id="KW-0175">Coiled coil</keyword>